<feature type="domain" description="Fe-S metabolism associated" evidence="2">
    <location>
        <begin position="12"/>
        <end position="129"/>
    </location>
</feature>
<evidence type="ECO:0000313" key="4">
    <source>
        <dbReference type="Proteomes" id="UP000034444"/>
    </source>
</evidence>
<dbReference type="InterPro" id="IPR003808">
    <property type="entry name" value="Fe-S_metab-assoc_dom"/>
</dbReference>
<organism evidence="3 4">
    <name type="scientific">Sulfurovum lithotrophicum</name>
    <dbReference type="NCBI Taxonomy" id="206403"/>
    <lineage>
        <taxon>Bacteria</taxon>
        <taxon>Pseudomonadati</taxon>
        <taxon>Campylobacterota</taxon>
        <taxon>Epsilonproteobacteria</taxon>
        <taxon>Campylobacterales</taxon>
        <taxon>Sulfurovaceae</taxon>
        <taxon>Sulfurovum</taxon>
    </lineage>
</organism>
<dbReference type="Pfam" id="PF02657">
    <property type="entry name" value="SufE"/>
    <property type="match status" value="1"/>
</dbReference>
<keyword evidence="4" id="KW-1185">Reference proteome</keyword>
<dbReference type="RefSeq" id="WP_046550945.1">
    <property type="nucleotide sequence ID" value="NZ_CP011308.1"/>
</dbReference>
<dbReference type="Gene3D" id="3.90.1010.10">
    <property type="match status" value="1"/>
</dbReference>
<sequence>MSMEETIFRYKEDFDLFPTANDKLEYIFDLGKKHTTLPQEEKNDETFVEGCASAAWLVGECKDGKLVLRGEGTSEMAKGMLTLLLDIFNNRTPDEILNFDPAKLHGMGVIELLSPVRQQSLEAFLNKVYAYAKRCKEKEISNES</sequence>
<dbReference type="Proteomes" id="UP000034444">
    <property type="component" value="Chromosome"/>
</dbReference>
<dbReference type="SUPFAM" id="SSF82649">
    <property type="entry name" value="SufE/NifU"/>
    <property type="match status" value="1"/>
</dbReference>
<dbReference type="KEGG" id="slh:YH65_05245"/>
<reference evidence="3 4" key="1">
    <citation type="submission" date="2015-04" db="EMBL/GenBank/DDBJ databases">
        <title>Complete genome sequence of Sulfurovum lithotrophicum ATCC BAA-797T.</title>
        <authorList>
            <person name="Ahn J."/>
            <person name="Park G."/>
            <person name="Jeon W."/>
            <person name="Jang Y."/>
            <person name="Jang M."/>
            <person name="Lee H."/>
            <person name="Lee H."/>
        </authorList>
    </citation>
    <scope>NUCLEOTIDE SEQUENCE [LARGE SCALE GENOMIC DNA]</scope>
    <source>
        <strain evidence="4">ATCC BAA-797 / 42BKT</strain>
    </source>
</reference>
<evidence type="ECO:0000259" key="2">
    <source>
        <dbReference type="Pfam" id="PF02657"/>
    </source>
</evidence>
<dbReference type="EMBL" id="CP011308">
    <property type="protein sequence ID" value="AKF24858.1"/>
    <property type="molecule type" value="Genomic_DNA"/>
</dbReference>
<protein>
    <submittedName>
        <fullName evidence="3">Fe-S cluster assembly protein SufE</fullName>
    </submittedName>
</protein>
<dbReference type="AlphaFoldDB" id="A0A7U4M0Z6"/>
<evidence type="ECO:0000313" key="3">
    <source>
        <dbReference type="EMBL" id="AKF24858.1"/>
    </source>
</evidence>
<gene>
    <name evidence="3" type="ORF">YH65_05245</name>
</gene>
<accession>A0A7U4M0Z6</accession>
<name>A0A7U4M0Z6_9BACT</name>
<dbReference type="PANTHER" id="PTHR43597:SF5">
    <property type="entry name" value="SUFE-LIKE PROTEIN 2, CHLOROPLASTIC"/>
    <property type="match status" value="1"/>
</dbReference>
<evidence type="ECO:0000256" key="1">
    <source>
        <dbReference type="ARBA" id="ARBA00010282"/>
    </source>
</evidence>
<proteinExistence type="inferred from homology"/>
<comment type="similarity">
    <text evidence="1">Belongs to the SufE family.</text>
</comment>
<dbReference type="PANTHER" id="PTHR43597">
    <property type="entry name" value="SULFUR ACCEPTOR PROTEIN CSDE"/>
    <property type="match status" value="1"/>
</dbReference>
<reference evidence="4" key="2">
    <citation type="journal article" date="2017" name="Stand. Genomic Sci.">
        <title>Complete genome sequence of the sulfur-oxidizing chemolithoautotrophic Sulfurovum lithotrophicum 42BKTT.</title>
        <authorList>
            <person name="Jeon W."/>
            <person name="Priscilla L."/>
            <person name="Park G."/>
            <person name="Lee H."/>
            <person name="Lee N."/>
            <person name="Lee D."/>
            <person name="Kwon H."/>
            <person name="Ahn I."/>
            <person name="Lee C."/>
            <person name="Lee H."/>
            <person name="Ahn J."/>
        </authorList>
    </citation>
    <scope>NUCLEOTIDE SEQUENCE [LARGE SCALE GENOMIC DNA]</scope>
    <source>
        <strain evidence="4">ATCC BAA-797 / 42BKT</strain>
    </source>
</reference>